<dbReference type="EMBL" id="JAQQAF010000004">
    <property type="protein sequence ID" value="KAJ8491843.1"/>
    <property type="molecule type" value="Genomic_DNA"/>
</dbReference>
<name>A0AAV8PIS0_ENSVE</name>
<gene>
    <name evidence="1" type="ORF">OPV22_013564</name>
</gene>
<accession>A0AAV8PIS0</accession>
<sequence>MFLSSVEELLRKLAPDCQQLENKGTQVLDLKPIFFKRMFCGKPASQISMLLNHVDMTQLCGEVLKE</sequence>
<dbReference type="Proteomes" id="UP001222027">
    <property type="component" value="Unassembled WGS sequence"/>
</dbReference>
<evidence type="ECO:0000313" key="1">
    <source>
        <dbReference type="EMBL" id="KAJ8491843.1"/>
    </source>
</evidence>
<dbReference type="AlphaFoldDB" id="A0AAV8PIS0"/>
<proteinExistence type="predicted"/>
<protein>
    <submittedName>
        <fullName evidence="1">Uncharacterized protein</fullName>
    </submittedName>
</protein>
<evidence type="ECO:0000313" key="2">
    <source>
        <dbReference type="Proteomes" id="UP001222027"/>
    </source>
</evidence>
<reference evidence="1 2" key="1">
    <citation type="submission" date="2022-12" db="EMBL/GenBank/DDBJ databases">
        <title>Chromosome-scale assembly of the Ensete ventricosum genome.</title>
        <authorList>
            <person name="Dussert Y."/>
            <person name="Stocks J."/>
            <person name="Wendawek A."/>
            <person name="Woldeyes F."/>
            <person name="Nichols R.A."/>
            <person name="Borrell J.S."/>
        </authorList>
    </citation>
    <scope>NUCLEOTIDE SEQUENCE [LARGE SCALE GENOMIC DNA]</scope>
    <source>
        <strain evidence="2">cv. Maze</strain>
        <tissue evidence="1">Seeds</tissue>
    </source>
</reference>
<organism evidence="1 2">
    <name type="scientific">Ensete ventricosum</name>
    <name type="common">Abyssinian banana</name>
    <name type="synonym">Musa ensete</name>
    <dbReference type="NCBI Taxonomy" id="4639"/>
    <lineage>
        <taxon>Eukaryota</taxon>
        <taxon>Viridiplantae</taxon>
        <taxon>Streptophyta</taxon>
        <taxon>Embryophyta</taxon>
        <taxon>Tracheophyta</taxon>
        <taxon>Spermatophyta</taxon>
        <taxon>Magnoliopsida</taxon>
        <taxon>Liliopsida</taxon>
        <taxon>Zingiberales</taxon>
        <taxon>Musaceae</taxon>
        <taxon>Ensete</taxon>
    </lineage>
</organism>
<keyword evidence="2" id="KW-1185">Reference proteome</keyword>
<comment type="caution">
    <text evidence="1">The sequence shown here is derived from an EMBL/GenBank/DDBJ whole genome shotgun (WGS) entry which is preliminary data.</text>
</comment>